<keyword evidence="2" id="KW-1185">Reference proteome</keyword>
<sequence length="93" mass="11142">MQNTTLYLYEFNTTHFTLIDENAGYYISEQKQNPIKKIVISNPFKELSRRNVELLLVDNLWDISDEIQQTSLNWSMCRMGFAQQRDSFSEKRR</sequence>
<dbReference type="AlphaFoldDB" id="A0A9X3LE03"/>
<reference evidence="1" key="1">
    <citation type="submission" date="2022-05" db="EMBL/GenBank/DDBJ databases">
        <authorList>
            <person name="Colautti A."/>
            <person name="Iacumin L."/>
        </authorList>
    </citation>
    <scope>NUCLEOTIDE SEQUENCE</scope>
    <source>
        <strain evidence="1">DSM 30747</strain>
    </source>
</reference>
<evidence type="ECO:0000313" key="1">
    <source>
        <dbReference type="EMBL" id="MCZ8535116.1"/>
    </source>
</evidence>
<dbReference type="EMBL" id="JAMKBI010000016">
    <property type="protein sequence ID" value="MCZ8535116.1"/>
    <property type="molecule type" value="Genomic_DNA"/>
</dbReference>
<protein>
    <submittedName>
        <fullName evidence="1">Uncharacterized protein</fullName>
    </submittedName>
</protein>
<name>A0A9X3LE03_9BACI</name>
<comment type="caution">
    <text evidence="1">The sequence shown here is derived from an EMBL/GenBank/DDBJ whole genome shotgun (WGS) entry which is preliminary data.</text>
</comment>
<accession>A0A9X3LE03</accession>
<organism evidence="1 2">
    <name type="scientific">Psychrobacillus psychrodurans</name>
    <dbReference type="NCBI Taxonomy" id="126157"/>
    <lineage>
        <taxon>Bacteria</taxon>
        <taxon>Bacillati</taxon>
        <taxon>Bacillota</taxon>
        <taxon>Bacilli</taxon>
        <taxon>Bacillales</taxon>
        <taxon>Bacillaceae</taxon>
        <taxon>Psychrobacillus</taxon>
    </lineage>
</organism>
<gene>
    <name evidence="1" type="ORF">M9R61_17560</name>
</gene>
<dbReference type="InterPro" id="IPR049253">
    <property type="entry name" value="DUF6886"/>
</dbReference>
<dbReference type="Pfam" id="PF21820">
    <property type="entry name" value="DUF6886"/>
    <property type="match status" value="1"/>
</dbReference>
<evidence type="ECO:0000313" key="2">
    <source>
        <dbReference type="Proteomes" id="UP001152172"/>
    </source>
</evidence>
<proteinExistence type="predicted"/>
<dbReference type="Proteomes" id="UP001152172">
    <property type="component" value="Unassembled WGS sequence"/>
</dbReference>